<dbReference type="SMART" id="SM00382">
    <property type="entry name" value="AAA"/>
    <property type="match status" value="1"/>
</dbReference>
<evidence type="ECO:0000259" key="9">
    <source>
        <dbReference type="PROSITE" id="PS50893"/>
    </source>
</evidence>
<dbReference type="PROSITE" id="PS50893">
    <property type="entry name" value="ABC_TRANSPORTER_2"/>
    <property type="match status" value="1"/>
</dbReference>
<evidence type="ECO:0000256" key="8">
    <source>
        <dbReference type="SAM" id="Phobius"/>
    </source>
</evidence>
<dbReference type="InterPro" id="IPR003593">
    <property type="entry name" value="AAA+_ATPase"/>
</dbReference>
<evidence type="ECO:0000256" key="2">
    <source>
        <dbReference type="ARBA" id="ARBA00022448"/>
    </source>
</evidence>
<feature type="transmembrane region" description="Helical" evidence="8">
    <location>
        <begin position="485"/>
        <end position="507"/>
    </location>
</feature>
<gene>
    <name evidence="10" type="ORF">PPAR1163_LOCUS12171</name>
</gene>
<dbReference type="InterPro" id="IPR003439">
    <property type="entry name" value="ABC_transporter-like_ATP-bd"/>
</dbReference>
<dbReference type="Pfam" id="PF00005">
    <property type="entry name" value="ABC_tran"/>
    <property type="match status" value="1"/>
</dbReference>
<feature type="transmembrane region" description="Helical" evidence="8">
    <location>
        <begin position="615"/>
        <end position="633"/>
    </location>
</feature>
<dbReference type="AlphaFoldDB" id="A0A7S1U259"/>
<feature type="transmembrane region" description="Helical" evidence="8">
    <location>
        <begin position="540"/>
        <end position="559"/>
    </location>
</feature>
<dbReference type="PROSITE" id="PS00211">
    <property type="entry name" value="ABC_TRANSPORTER_1"/>
    <property type="match status" value="1"/>
</dbReference>
<dbReference type="Pfam" id="PF01061">
    <property type="entry name" value="ABC2_membrane"/>
    <property type="match status" value="1"/>
</dbReference>
<protein>
    <recommendedName>
        <fullName evidence="9">ABC transporter domain-containing protein</fullName>
    </recommendedName>
</protein>
<name>A0A7S1U259_9STRA</name>
<dbReference type="GO" id="GO:0016887">
    <property type="term" value="F:ATP hydrolysis activity"/>
    <property type="evidence" value="ECO:0007669"/>
    <property type="project" value="InterPro"/>
</dbReference>
<dbReference type="InterPro" id="IPR043926">
    <property type="entry name" value="ABCG_dom"/>
</dbReference>
<dbReference type="SUPFAM" id="SSF52540">
    <property type="entry name" value="P-loop containing nucleoside triphosphate hydrolases"/>
    <property type="match status" value="1"/>
</dbReference>
<proteinExistence type="predicted"/>
<dbReference type="PANTHER" id="PTHR48041:SF139">
    <property type="entry name" value="PROTEIN SCARLET"/>
    <property type="match status" value="1"/>
</dbReference>
<dbReference type="InterPro" id="IPR013525">
    <property type="entry name" value="ABC2_TM"/>
</dbReference>
<dbReference type="GO" id="GO:0016020">
    <property type="term" value="C:membrane"/>
    <property type="evidence" value="ECO:0007669"/>
    <property type="project" value="UniProtKB-SubCell"/>
</dbReference>
<dbReference type="EMBL" id="HBGJ01018942">
    <property type="protein sequence ID" value="CAD9253804.1"/>
    <property type="molecule type" value="Transcribed_RNA"/>
</dbReference>
<dbReference type="PANTHER" id="PTHR48041">
    <property type="entry name" value="ABC TRANSPORTER G FAMILY MEMBER 28"/>
    <property type="match status" value="1"/>
</dbReference>
<dbReference type="CDD" id="cd03213">
    <property type="entry name" value="ABCG_EPDR"/>
    <property type="match status" value="1"/>
</dbReference>
<dbReference type="InterPro" id="IPR027417">
    <property type="entry name" value="P-loop_NTPase"/>
</dbReference>
<organism evidence="10">
    <name type="scientific">Phaeomonas parva</name>
    <dbReference type="NCBI Taxonomy" id="124430"/>
    <lineage>
        <taxon>Eukaryota</taxon>
        <taxon>Sar</taxon>
        <taxon>Stramenopiles</taxon>
        <taxon>Ochrophyta</taxon>
        <taxon>Pinguiophyceae</taxon>
        <taxon>Pinguiochrysidales</taxon>
        <taxon>Pinguiochrysidaceae</taxon>
        <taxon>Phaeomonas</taxon>
    </lineage>
</organism>
<dbReference type="Gene3D" id="3.40.50.300">
    <property type="entry name" value="P-loop containing nucleotide triphosphate hydrolases"/>
    <property type="match status" value="1"/>
</dbReference>
<sequence>MMRGGYRLIDADAPEDMTAALAPGSKIPRTAVTLRCRNLSYSVKVPAAKEDETWWGRRVEKDLLNELDLAFHPGEIVGLMGPSGAGKTTLLNVLAGHNHHQGTLRGSLTANDGPLPANFKQVTCFIPQDDVLLAGLTPRETLMFTAQLRLRASATARESRVNTIMEQLGLIGCADVLVGNVDRKGISGGQRKRVSIGMELLTDPAVLFVDEATSGLDSKMAEDVISILRNLARDSPGRTVICTIHQPSYGIFVSFDKLVLLANGRTAYFGAVQAAPGYFAGQGLDIPQNENPADVYMRWLQDPTIMPALLLTARRLQNDIEGGSTSIRSQSIWDKERPKQSSSYATSHLWQFWVLFQRTFWDMAKDPEKYLQTLVVKITVGLLVGIVWIDQAGHTQHSIFPTQGVFFMVLINSVMDTVMQTALTFPTSRALLLREYRNGTYALPCFHLAMALANCIFMCINTFVMALPVYFLVGLRLTVRAFCHFVAITSLQACIGVGFGLAIGAIANDFAQAQAMVAPSIIPLILFSGYVIPYDQIKDYFLWLYYASFFQYGFSALQINQFHDWDFNDCDLTKMENTCKELGVDCESLGVMCYETGEDLLHEHNIYVDDMLFDYAIMGATLLFSLALSYYVMRHVIRTQ</sequence>
<evidence type="ECO:0000256" key="5">
    <source>
        <dbReference type="ARBA" id="ARBA00022840"/>
    </source>
</evidence>
<feature type="domain" description="ABC transporter" evidence="9">
    <location>
        <begin position="34"/>
        <end position="288"/>
    </location>
</feature>
<evidence type="ECO:0000256" key="6">
    <source>
        <dbReference type="ARBA" id="ARBA00022989"/>
    </source>
</evidence>
<feature type="transmembrane region" description="Helical" evidence="8">
    <location>
        <begin position="513"/>
        <end position="533"/>
    </location>
</feature>
<evidence type="ECO:0000313" key="10">
    <source>
        <dbReference type="EMBL" id="CAD9253804.1"/>
    </source>
</evidence>
<dbReference type="InterPro" id="IPR017871">
    <property type="entry name" value="ABC_transporter-like_CS"/>
</dbReference>
<evidence type="ECO:0000256" key="1">
    <source>
        <dbReference type="ARBA" id="ARBA00004141"/>
    </source>
</evidence>
<reference evidence="10" key="1">
    <citation type="submission" date="2021-01" db="EMBL/GenBank/DDBJ databases">
        <authorList>
            <person name="Corre E."/>
            <person name="Pelletier E."/>
            <person name="Niang G."/>
            <person name="Scheremetjew M."/>
            <person name="Finn R."/>
            <person name="Kale V."/>
            <person name="Holt S."/>
            <person name="Cochrane G."/>
            <person name="Meng A."/>
            <person name="Brown T."/>
            <person name="Cohen L."/>
        </authorList>
    </citation>
    <scope>NUCLEOTIDE SEQUENCE</scope>
    <source>
        <strain evidence="10">CCMP2877</strain>
    </source>
</reference>
<keyword evidence="5" id="KW-0067">ATP-binding</keyword>
<keyword evidence="2" id="KW-0813">Transport</keyword>
<evidence type="ECO:0000256" key="3">
    <source>
        <dbReference type="ARBA" id="ARBA00022692"/>
    </source>
</evidence>
<feature type="transmembrane region" description="Helical" evidence="8">
    <location>
        <begin position="446"/>
        <end position="473"/>
    </location>
</feature>
<keyword evidence="4" id="KW-0547">Nucleotide-binding</keyword>
<dbReference type="InterPro" id="IPR050352">
    <property type="entry name" value="ABCG_transporters"/>
</dbReference>
<evidence type="ECO:0000256" key="4">
    <source>
        <dbReference type="ARBA" id="ARBA00022741"/>
    </source>
</evidence>
<accession>A0A7S1U259</accession>
<evidence type="ECO:0000256" key="7">
    <source>
        <dbReference type="ARBA" id="ARBA00023136"/>
    </source>
</evidence>
<keyword evidence="3 8" id="KW-0812">Transmembrane</keyword>
<keyword evidence="6 8" id="KW-1133">Transmembrane helix</keyword>
<dbReference type="GO" id="GO:0005524">
    <property type="term" value="F:ATP binding"/>
    <property type="evidence" value="ECO:0007669"/>
    <property type="project" value="UniProtKB-KW"/>
</dbReference>
<dbReference type="GO" id="GO:0140359">
    <property type="term" value="F:ABC-type transporter activity"/>
    <property type="evidence" value="ECO:0007669"/>
    <property type="project" value="InterPro"/>
</dbReference>
<dbReference type="Pfam" id="PF19055">
    <property type="entry name" value="ABC2_membrane_7"/>
    <property type="match status" value="1"/>
</dbReference>
<keyword evidence="7 8" id="KW-0472">Membrane</keyword>
<comment type="subcellular location">
    <subcellularLocation>
        <location evidence="1">Membrane</location>
        <topology evidence="1">Multi-pass membrane protein</topology>
    </subcellularLocation>
</comment>